<evidence type="ECO:0000313" key="3">
    <source>
        <dbReference type="Proteomes" id="UP000054928"/>
    </source>
</evidence>
<accession>A0A0P1B209</accession>
<keyword evidence="1" id="KW-0812">Transmembrane</keyword>
<sequence>MSRKNCCTVRQKRLRPFHAGLCGEVSRQCYKYPKQKFFCMWIAYYELIGISLLKVLSNLIFKM</sequence>
<keyword evidence="3" id="KW-1185">Reference proteome</keyword>
<evidence type="ECO:0000256" key="1">
    <source>
        <dbReference type="SAM" id="Phobius"/>
    </source>
</evidence>
<dbReference type="Proteomes" id="UP000054928">
    <property type="component" value="Unassembled WGS sequence"/>
</dbReference>
<dbReference type="EMBL" id="CCYD01002887">
    <property type="protein sequence ID" value="CEG48039.1"/>
    <property type="molecule type" value="Genomic_DNA"/>
</dbReference>
<dbReference type="AlphaFoldDB" id="A0A0P1B209"/>
<proteinExistence type="predicted"/>
<protein>
    <submittedName>
        <fullName evidence="2">Uncharacterized protein</fullName>
    </submittedName>
</protein>
<organism evidence="2 3">
    <name type="scientific">Plasmopara halstedii</name>
    <name type="common">Downy mildew of sunflower</name>
    <dbReference type="NCBI Taxonomy" id="4781"/>
    <lineage>
        <taxon>Eukaryota</taxon>
        <taxon>Sar</taxon>
        <taxon>Stramenopiles</taxon>
        <taxon>Oomycota</taxon>
        <taxon>Peronosporomycetes</taxon>
        <taxon>Peronosporales</taxon>
        <taxon>Peronosporaceae</taxon>
        <taxon>Plasmopara</taxon>
    </lineage>
</organism>
<feature type="transmembrane region" description="Helical" evidence="1">
    <location>
        <begin position="37"/>
        <end position="61"/>
    </location>
</feature>
<name>A0A0P1B209_PLAHL</name>
<keyword evidence="1" id="KW-0472">Membrane</keyword>
<keyword evidence="1" id="KW-1133">Transmembrane helix</keyword>
<dbReference type="GeneID" id="59052898"/>
<evidence type="ECO:0000313" key="2">
    <source>
        <dbReference type="EMBL" id="CEG48039.1"/>
    </source>
</evidence>
<reference evidence="3" key="1">
    <citation type="submission" date="2014-09" db="EMBL/GenBank/DDBJ databases">
        <authorList>
            <person name="Sharma Rahul"/>
            <person name="Thines Marco"/>
        </authorList>
    </citation>
    <scope>NUCLEOTIDE SEQUENCE [LARGE SCALE GENOMIC DNA]</scope>
</reference>
<dbReference type="RefSeq" id="XP_036263438.1">
    <property type="nucleotide sequence ID" value="XM_036407190.1"/>
</dbReference>